<dbReference type="Proteomes" id="UP000320766">
    <property type="component" value="Unassembled WGS sequence"/>
</dbReference>
<sequence>MELVIFEKLSLPPKSEIVSDPIDVFYFDEAAIILNYLLDGRARRGLTVDVCKRTNDKFTPFYSVPPMKNEVEIEVDCLKEVKVPKTRLSPYIGLWGTDKIKIRLFNEDDEHEIEVVNLSFII</sequence>
<proteinExistence type="predicted"/>
<dbReference type="AlphaFoldDB" id="A0A520KV68"/>
<organism evidence="1 2">
    <name type="scientific">Candidatus Methanolliviera hydrocarbonicum</name>
    <dbReference type="NCBI Taxonomy" id="2491085"/>
    <lineage>
        <taxon>Archaea</taxon>
        <taxon>Methanobacteriati</taxon>
        <taxon>Methanobacteriota</taxon>
        <taxon>Candidatus Methanoliparia</taxon>
        <taxon>Candidatus Methanoliparales</taxon>
        <taxon>Candidatus Methanollivieraceae</taxon>
        <taxon>Candidatus Methanolliviera</taxon>
    </lineage>
</organism>
<dbReference type="EMBL" id="RXIL01000132">
    <property type="protein sequence ID" value="RZN67705.1"/>
    <property type="molecule type" value="Genomic_DNA"/>
</dbReference>
<accession>A0A520KV68</accession>
<evidence type="ECO:0000313" key="1">
    <source>
        <dbReference type="EMBL" id="RZN67705.1"/>
    </source>
</evidence>
<reference evidence="1 2" key="1">
    <citation type="journal article" date="2019" name="Nat. Microbiol.">
        <title>Wide diversity of methane and short-chain alkane metabolisms in uncultured archaea.</title>
        <authorList>
            <person name="Borrel G."/>
            <person name="Adam P.S."/>
            <person name="McKay L.J."/>
            <person name="Chen L.X."/>
            <person name="Sierra-Garcia I.N."/>
            <person name="Sieber C.M."/>
            <person name="Letourneur Q."/>
            <person name="Ghozlane A."/>
            <person name="Andersen G.L."/>
            <person name="Li W.J."/>
            <person name="Hallam S.J."/>
            <person name="Muyzer G."/>
            <person name="de Oliveira V.M."/>
            <person name="Inskeep W.P."/>
            <person name="Banfield J.F."/>
            <person name="Gribaldo S."/>
        </authorList>
    </citation>
    <scope>NUCLEOTIDE SEQUENCE [LARGE SCALE GENOMIC DNA]</scope>
    <source>
        <strain evidence="1">NM1b</strain>
    </source>
</reference>
<protein>
    <submittedName>
        <fullName evidence="1">Uncharacterized protein</fullName>
    </submittedName>
</protein>
<name>A0A520KV68_9EURY</name>
<evidence type="ECO:0000313" key="2">
    <source>
        <dbReference type="Proteomes" id="UP000320766"/>
    </source>
</evidence>
<gene>
    <name evidence="1" type="ORF">EF807_07280</name>
</gene>
<comment type="caution">
    <text evidence="1">The sequence shown here is derived from an EMBL/GenBank/DDBJ whole genome shotgun (WGS) entry which is preliminary data.</text>
</comment>